<dbReference type="AlphaFoldDB" id="E5XT44"/>
<dbReference type="Proteomes" id="UP000004816">
    <property type="component" value="Unassembled WGS sequence"/>
</dbReference>
<sequence length="106" mass="10944">MQVNVEALRKAAKSTDDLADQVVVSSAAGVMAYPAQYQQAARDAMAGWDVYTGTCDEVADGTGKALENCSGAVRGFGDAMRSCAALTECTDDDAGAQIAATMDRKA</sequence>
<dbReference type="HOGENOM" id="CLU_2221398_0_0_11"/>
<comment type="caution">
    <text evidence="1">The sequence shown here is derived from an EMBL/GenBank/DDBJ whole genome shotgun (WGS) entry which is preliminary data.</text>
</comment>
<organism evidence="1 2">
    <name type="scientific">Segniliparus rugosus (strain ATCC BAA-974 / DSM 45345 / CCUG 50838 / CIP 108380 / JCM 13579 / CDC 945)</name>
    <dbReference type="NCBI Taxonomy" id="679197"/>
    <lineage>
        <taxon>Bacteria</taxon>
        <taxon>Bacillati</taxon>
        <taxon>Actinomycetota</taxon>
        <taxon>Actinomycetes</taxon>
        <taxon>Mycobacteriales</taxon>
        <taxon>Segniliparaceae</taxon>
        <taxon>Segniliparus</taxon>
    </lineage>
</organism>
<dbReference type="STRING" id="679197.HMPREF9336_02666"/>
<protein>
    <recommendedName>
        <fullName evidence="3">Excreted virulence factor EspC, type VII ESX diderm</fullName>
    </recommendedName>
</protein>
<evidence type="ECO:0000313" key="1">
    <source>
        <dbReference type="EMBL" id="EFV12455.1"/>
    </source>
</evidence>
<dbReference type="EMBL" id="ACZI02000002">
    <property type="protein sequence ID" value="EFV12455.1"/>
    <property type="molecule type" value="Genomic_DNA"/>
</dbReference>
<dbReference type="RefSeq" id="WP_007471179.1">
    <property type="nucleotide sequence ID" value="NZ_KI391953.1"/>
</dbReference>
<proteinExistence type="predicted"/>
<evidence type="ECO:0008006" key="3">
    <source>
        <dbReference type="Google" id="ProtNLM"/>
    </source>
</evidence>
<keyword evidence="2" id="KW-1185">Reference proteome</keyword>
<evidence type="ECO:0000313" key="2">
    <source>
        <dbReference type="Proteomes" id="UP000004816"/>
    </source>
</evidence>
<name>E5XT44_SEGRC</name>
<gene>
    <name evidence="1" type="ORF">HMPREF9336_02666</name>
</gene>
<accession>E5XT44</accession>
<reference evidence="1 2" key="1">
    <citation type="journal article" date="2011" name="Stand. Genomic Sci.">
        <title>High quality draft genome sequence of Segniliparus rugosus CDC 945(T)= (ATCC BAA-974(T)).</title>
        <authorList>
            <person name="Earl A.M."/>
            <person name="Desjardins C.A."/>
            <person name="Fitzgerald M.G."/>
            <person name="Arachchi H.M."/>
            <person name="Zeng Q."/>
            <person name="Mehta T."/>
            <person name="Griggs A."/>
            <person name="Birren B.W."/>
            <person name="Toney N.C."/>
            <person name="Carr J."/>
            <person name="Posey J."/>
            <person name="Butler W.R."/>
        </authorList>
    </citation>
    <scope>NUCLEOTIDE SEQUENCE [LARGE SCALE GENOMIC DNA]</scope>
    <source>
        <strain evidence="2">ATCC BAA-974 / DSM 45345 / CCUG 50838 / CIP 108380 / JCM 13579 / CDC 945</strain>
    </source>
</reference>